<sequence length="72" mass="8156">MEKTLFHDLLKKAGLSKKEFAAMVGTSAGAVSNWGTAGRDIPYWVEPFLNLYIENKECRNLKQILKEALKDQ</sequence>
<dbReference type="AlphaFoldDB" id="A0A1W1E8E8"/>
<organism evidence="1">
    <name type="scientific">hydrothermal vent metagenome</name>
    <dbReference type="NCBI Taxonomy" id="652676"/>
    <lineage>
        <taxon>unclassified sequences</taxon>
        <taxon>metagenomes</taxon>
        <taxon>ecological metagenomes</taxon>
    </lineage>
</organism>
<name>A0A1W1E8E8_9ZZZZ</name>
<gene>
    <name evidence="1" type="ORF">MNB_SV-4-1295</name>
</gene>
<dbReference type="EMBL" id="FPIB01000010">
    <property type="protein sequence ID" value="SFV90179.1"/>
    <property type="molecule type" value="Genomic_DNA"/>
</dbReference>
<proteinExistence type="predicted"/>
<dbReference type="SUPFAM" id="SSF47413">
    <property type="entry name" value="lambda repressor-like DNA-binding domains"/>
    <property type="match status" value="1"/>
</dbReference>
<dbReference type="InterPro" id="IPR010982">
    <property type="entry name" value="Lambda_DNA-bd_dom_sf"/>
</dbReference>
<protein>
    <recommendedName>
        <fullName evidence="2">HTH cro/C1-type domain-containing protein</fullName>
    </recommendedName>
</protein>
<reference evidence="1" key="1">
    <citation type="submission" date="2016-10" db="EMBL/GenBank/DDBJ databases">
        <authorList>
            <person name="de Groot N.N."/>
        </authorList>
    </citation>
    <scope>NUCLEOTIDE SEQUENCE</scope>
</reference>
<dbReference type="Gene3D" id="1.10.260.40">
    <property type="entry name" value="lambda repressor-like DNA-binding domains"/>
    <property type="match status" value="1"/>
</dbReference>
<dbReference type="GO" id="GO:0003677">
    <property type="term" value="F:DNA binding"/>
    <property type="evidence" value="ECO:0007669"/>
    <property type="project" value="InterPro"/>
</dbReference>
<evidence type="ECO:0000313" key="1">
    <source>
        <dbReference type="EMBL" id="SFV90179.1"/>
    </source>
</evidence>
<evidence type="ECO:0008006" key="2">
    <source>
        <dbReference type="Google" id="ProtNLM"/>
    </source>
</evidence>
<accession>A0A1W1E8E8</accession>